<accession>A0A7H1MY75</accession>
<feature type="chain" id="PRO_5028858591" evidence="1">
    <location>
        <begin position="30"/>
        <end position="218"/>
    </location>
</feature>
<keyword evidence="1" id="KW-0732">Signal</keyword>
<reference evidence="3 4" key="1">
    <citation type="submission" date="2020-05" db="EMBL/GenBank/DDBJ databases">
        <title>Complete closed genome sequence of Defluviicoccus vanus.</title>
        <authorList>
            <person name="Bessarab I."/>
            <person name="Arumugam K."/>
            <person name="Maszenan A.M."/>
            <person name="Seviour R.J."/>
            <person name="Williams R.B."/>
        </authorList>
    </citation>
    <scope>NUCLEOTIDE SEQUENCE [LARGE SCALE GENOMIC DNA]</scope>
    <source>
        <strain evidence="3 4">Ben 114</strain>
    </source>
</reference>
<dbReference type="AlphaFoldDB" id="A0A7H1MY75"/>
<dbReference type="RefSeq" id="WP_190261850.1">
    <property type="nucleotide sequence ID" value="NZ_CP053923.1"/>
</dbReference>
<dbReference type="EMBL" id="CP053923">
    <property type="protein sequence ID" value="QNT68411.1"/>
    <property type="molecule type" value="Genomic_DNA"/>
</dbReference>
<feature type="signal peptide" evidence="1">
    <location>
        <begin position="1"/>
        <end position="29"/>
    </location>
</feature>
<dbReference type="KEGG" id="dvn:HQ394_02330"/>
<evidence type="ECO:0000313" key="3">
    <source>
        <dbReference type="EMBL" id="QNT68411.1"/>
    </source>
</evidence>
<name>A0A7H1MY75_9PROT</name>
<dbReference type="Pfam" id="PF03886">
    <property type="entry name" value="ABC_trans_aux"/>
    <property type="match status" value="1"/>
</dbReference>
<dbReference type="Gene3D" id="3.40.50.10610">
    <property type="entry name" value="ABC-type transport auxiliary lipoprotein component"/>
    <property type="match status" value="1"/>
</dbReference>
<dbReference type="SUPFAM" id="SSF159594">
    <property type="entry name" value="XCC0632-like"/>
    <property type="match status" value="1"/>
</dbReference>
<proteinExistence type="predicted"/>
<dbReference type="InterPro" id="IPR005586">
    <property type="entry name" value="ABC_trans_aux"/>
</dbReference>
<protein>
    <submittedName>
        <fullName evidence="3">Membrane integrity-associated transporter subunit PqiC</fullName>
    </submittedName>
</protein>
<sequence length="218" mass="23319">MRIAVLKRVIGLAAAVASVAILSACGLSALGQQPPTTVYVLSTAEDRGMPAAAGNPAVGNQPTIGVSTVGFPPYLERKEIVTRATDSQLVVHQFDKWGSAPDEDFTRTVAANLRAMIPTPRAVTPPFRSELPLDYEVRISVERFERLADGTVVLDARWNILSQPDGRALTSTSAQIRIANVSQSIPDVVAAMSVAVGQLSEQIAAELMPFKRLQQKVS</sequence>
<evidence type="ECO:0000313" key="4">
    <source>
        <dbReference type="Proteomes" id="UP000516369"/>
    </source>
</evidence>
<evidence type="ECO:0000256" key="1">
    <source>
        <dbReference type="SAM" id="SignalP"/>
    </source>
</evidence>
<keyword evidence="4" id="KW-1185">Reference proteome</keyword>
<feature type="domain" description="ABC-type transport auxiliary lipoprotein component" evidence="2">
    <location>
        <begin position="39"/>
        <end position="204"/>
    </location>
</feature>
<dbReference type="Proteomes" id="UP000516369">
    <property type="component" value="Chromosome"/>
</dbReference>
<dbReference type="PROSITE" id="PS51257">
    <property type="entry name" value="PROKAR_LIPOPROTEIN"/>
    <property type="match status" value="1"/>
</dbReference>
<organism evidence="3 4">
    <name type="scientific">Defluviicoccus vanus</name>
    <dbReference type="NCBI Taxonomy" id="111831"/>
    <lineage>
        <taxon>Bacteria</taxon>
        <taxon>Pseudomonadati</taxon>
        <taxon>Pseudomonadota</taxon>
        <taxon>Alphaproteobacteria</taxon>
        <taxon>Rhodospirillales</taxon>
        <taxon>Rhodospirillaceae</taxon>
        <taxon>Defluviicoccus</taxon>
    </lineage>
</organism>
<evidence type="ECO:0000259" key="2">
    <source>
        <dbReference type="Pfam" id="PF03886"/>
    </source>
</evidence>
<gene>
    <name evidence="3" type="ORF">HQ394_02330</name>
</gene>